<proteinExistence type="predicted"/>
<evidence type="ECO:0000313" key="4">
    <source>
        <dbReference type="Proteomes" id="UP000003639"/>
    </source>
</evidence>
<feature type="domain" description="SLH" evidence="2">
    <location>
        <begin position="192"/>
        <end position="256"/>
    </location>
</feature>
<organism evidence="3 4">
    <name type="scientific">Pseudoflavonifractor capillosus ATCC 29799</name>
    <dbReference type="NCBI Taxonomy" id="411467"/>
    <lineage>
        <taxon>Bacteria</taxon>
        <taxon>Bacillati</taxon>
        <taxon>Bacillota</taxon>
        <taxon>Clostridia</taxon>
        <taxon>Eubacteriales</taxon>
        <taxon>Oscillospiraceae</taxon>
        <taxon>Pseudoflavonifractor</taxon>
    </lineage>
</organism>
<sequence>MTDEGNASSHLLKGTFTPRFPSDTQAAFRRNSDCLLEDFNMNRKLIAVGLSLALTLTGAPALAASADNAFPSLNTYPGYADVPAGSWFESSAKICYETGLITGSDKGFEPYRTMAVSEAAAIAARMAEILDGGDGLFDNPAGSPWYTGAVDYLKGLAKDDAMVLSLLSQPDQTVTRLGFLKLLSAALPADQLPAINSITSLPDTADADVLRFYNAGILTGVNEYGMFAGSNTLTRSEAAAMVARVAREELRTTFTPTFDAVVWASLDVPDTVYFQGNGKTVTSKDYLSAVLTAVSTLGSDFLWNEQHASGTTNEAWVENTAMSALGVTKDMATEQYKDLDLQVFYSRYLDLTGGQVTRNTEYTLYVGQEGDFVPFFTNSPLDPAEESALLVEHFLTEMSDLTGWNLDAAAVTVGKDGVTVAWADTCALYTGPAEPQKEGFHMYDANQLAYTLLDSVKRTIQCAFSPANPDSLNVWFCAADGSALKLDNLGVTLPIDQPYSHSLLDSLLMG</sequence>
<evidence type="ECO:0000259" key="2">
    <source>
        <dbReference type="PROSITE" id="PS51272"/>
    </source>
</evidence>
<dbReference type="STRING" id="411467.BACCAP_00391"/>
<reference evidence="3 4" key="1">
    <citation type="submission" date="2007-04" db="EMBL/GenBank/DDBJ databases">
        <authorList>
            <person name="Fulton L."/>
            <person name="Clifton S."/>
            <person name="Fulton B."/>
            <person name="Xu J."/>
            <person name="Minx P."/>
            <person name="Pepin K.H."/>
            <person name="Johnson M."/>
            <person name="Thiruvilangam P."/>
            <person name="Bhonagiri V."/>
            <person name="Nash W.E."/>
            <person name="Mardis E.R."/>
            <person name="Wilson R.K."/>
        </authorList>
    </citation>
    <scope>NUCLEOTIDE SEQUENCE [LARGE SCALE GENOMIC DNA]</scope>
    <source>
        <strain evidence="3 4">ATCC 29799</strain>
    </source>
</reference>
<comment type="caution">
    <text evidence="3">The sequence shown here is derived from an EMBL/GenBank/DDBJ whole genome shotgun (WGS) entry which is preliminary data.</text>
</comment>
<evidence type="ECO:0000313" key="3">
    <source>
        <dbReference type="EMBL" id="EDN01726.1"/>
    </source>
</evidence>
<dbReference type="InterPro" id="IPR001119">
    <property type="entry name" value="SLH_dom"/>
</dbReference>
<gene>
    <name evidence="3" type="ORF">BACCAP_00391</name>
</gene>
<evidence type="ECO:0000256" key="1">
    <source>
        <dbReference type="ARBA" id="ARBA00022737"/>
    </source>
</evidence>
<protein>
    <recommendedName>
        <fullName evidence="2">SLH domain-containing protein</fullName>
    </recommendedName>
</protein>
<dbReference type="eggNOG" id="COG5279">
    <property type="taxonomic scope" value="Bacteria"/>
</dbReference>
<name>A6NQC1_9FIRM</name>
<feature type="domain" description="SLH" evidence="2">
    <location>
        <begin position="75"/>
        <end position="137"/>
    </location>
</feature>
<dbReference type="EMBL" id="AAXG02000004">
    <property type="protein sequence ID" value="EDN01726.1"/>
    <property type="molecule type" value="Genomic_DNA"/>
</dbReference>
<accession>A6NQC1</accession>
<dbReference type="PROSITE" id="PS51272">
    <property type="entry name" value="SLH"/>
    <property type="match status" value="2"/>
</dbReference>
<dbReference type="Proteomes" id="UP000003639">
    <property type="component" value="Unassembled WGS sequence"/>
</dbReference>
<reference evidence="3 4" key="2">
    <citation type="submission" date="2007-06" db="EMBL/GenBank/DDBJ databases">
        <title>Draft genome sequence of Pseudoflavonifractor capillosus ATCC 29799.</title>
        <authorList>
            <person name="Sudarsanam P."/>
            <person name="Ley R."/>
            <person name="Guruge J."/>
            <person name="Turnbaugh P.J."/>
            <person name="Mahowald M."/>
            <person name="Liep D."/>
            <person name="Gordon J."/>
        </authorList>
    </citation>
    <scope>NUCLEOTIDE SEQUENCE [LARGE SCALE GENOMIC DNA]</scope>
    <source>
        <strain evidence="3 4">ATCC 29799</strain>
    </source>
</reference>
<keyword evidence="1" id="KW-0677">Repeat</keyword>
<keyword evidence="4" id="KW-1185">Reference proteome</keyword>
<dbReference type="AlphaFoldDB" id="A6NQC1"/>